<dbReference type="NCBIfam" id="TIGR01444">
    <property type="entry name" value="fkbM_fam"/>
    <property type="match status" value="1"/>
</dbReference>
<dbReference type="OrthoDB" id="4104638at2"/>
<dbReference type="AlphaFoldDB" id="G8RIV5"/>
<dbReference type="PANTHER" id="PTHR36973">
    <property type="entry name" value="SLL1456 PROTEIN-RELATED"/>
    <property type="match status" value="1"/>
</dbReference>
<dbReference type="Pfam" id="PF05050">
    <property type="entry name" value="Methyltransf_21"/>
    <property type="match status" value="1"/>
</dbReference>
<accession>G8RIV5</accession>
<sequence length="246" mass="26579">MGARDLFRQAGLVGRGVALQVSRQYSDRDLNRHFVKQLQSRAVDVVLDVGANSGQYAIGVRQSGFRGRIISFEPLAAPFAALTGNAAKDPLWDCHQYALGDTEGTVSVNVAGNAGESSSVLPMLQSHQDAYPPANYVGTEEVPIHRLDGVASIILKDSDVIFLKIDVQGFEKHVLAGGKSTIDDRCVGLQLELSFLPLYEGGILIREALDLAYDSGFTLSGLRPCFTDPRNGEMLQADGIFLRKGN</sequence>
<keyword evidence="2" id="KW-0489">Methyltransferase</keyword>
<dbReference type="HOGENOM" id="CLU_068034_2_1_11"/>
<evidence type="ECO:0000259" key="1">
    <source>
        <dbReference type="Pfam" id="PF05050"/>
    </source>
</evidence>
<dbReference type="PATRIC" id="fig|710685.3.peg.306"/>
<evidence type="ECO:0000313" key="3">
    <source>
        <dbReference type="Proteomes" id="UP000005442"/>
    </source>
</evidence>
<dbReference type="GO" id="GO:0008171">
    <property type="term" value="F:O-methyltransferase activity"/>
    <property type="evidence" value="ECO:0007669"/>
    <property type="project" value="TreeGrafter"/>
</dbReference>
<keyword evidence="3" id="KW-1185">Reference proteome</keyword>
<protein>
    <submittedName>
        <fullName evidence="2">Methyltransferase, FkbM family</fullName>
    </submittedName>
</protein>
<dbReference type="PANTHER" id="PTHR36973:SF4">
    <property type="entry name" value="NODULATION PROTEIN"/>
    <property type="match status" value="1"/>
</dbReference>
<dbReference type="InterPro" id="IPR006342">
    <property type="entry name" value="FkbM_mtfrase"/>
</dbReference>
<proteinExistence type="predicted"/>
<gene>
    <name evidence="2" type="ordered locus">MycrhN_0300</name>
</gene>
<keyword evidence="2" id="KW-0808">Transferase</keyword>
<dbReference type="SUPFAM" id="SSF53335">
    <property type="entry name" value="S-adenosyl-L-methionine-dependent methyltransferases"/>
    <property type="match status" value="1"/>
</dbReference>
<dbReference type="InterPro" id="IPR029063">
    <property type="entry name" value="SAM-dependent_MTases_sf"/>
</dbReference>
<dbReference type="KEGG" id="mrh:MycrhN_0300"/>
<dbReference type="Proteomes" id="UP000005442">
    <property type="component" value="Chromosome"/>
</dbReference>
<reference evidence="2 3" key="1">
    <citation type="submission" date="2011-12" db="EMBL/GenBank/DDBJ databases">
        <title>Complete sequence of Mycobacterium rhodesiae NBB3.</title>
        <authorList>
            <consortium name="US DOE Joint Genome Institute"/>
            <person name="Lucas S."/>
            <person name="Han J."/>
            <person name="Lapidus A."/>
            <person name="Cheng J.-F."/>
            <person name="Goodwin L."/>
            <person name="Pitluck S."/>
            <person name="Peters L."/>
            <person name="Mikhailova N."/>
            <person name="Gu W."/>
            <person name="Detter J.C."/>
            <person name="Han C."/>
            <person name="Tapia R."/>
            <person name="Land M."/>
            <person name="Hauser L."/>
            <person name="Kyrpides N."/>
            <person name="Ivanova N."/>
            <person name="Pagani I."/>
            <person name="Mattes T."/>
            <person name="Holmes A."/>
            <person name="Rutledge P."/>
            <person name="Paulsen I."/>
            <person name="Coleman N."/>
            <person name="Woyke T."/>
        </authorList>
    </citation>
    <scope>NUCLEOTIDE SEQUENCE [LARGE SCALE GENOMIC DNA]</scope>
    <source>
        <strain evidence="2 3">NBB3</strain>
    </source>
</reference>
<name>G8RIV5_MYCRN</name>
<dbReference type="RefSeq" id="WP_014208763.1">
    <property type="nucleotide sequence ID" value="NC_016604.1"/>
</dbReference>
<dbReference type="EMBL" id="CP003169">
    <property type="protein sequence ID" value="AEV70943.1"/>
    <property type="molecule type" value="Genomic_DNA"/>
</dbReference>
<evidence type="ECO:0000313" key="2">
    <source>
        <dbReference type="EMBL" id="AEV70943.1"/>
    </source>
</evidence>
<feature type="domain" description="Methyltransferase FkbM" evidence="1">
    <location>
        <begin position="48"/>
        <end position="211"/>
    </location>
</feature>
<dbReference type="InterPro" id="IPR053188">
    <property type="entry name" value="FkbM_Methyltransferase"/>
</dbReference>
<organism evidence="2 3">
    <name type="scientific">Mycolicibacterium rhodesiae (strain NBB3)</name>
    <name type="common">Mycobacterium rhodesiae</name>
    <dbReference type="NCBI Taxonomy" id="710685"/>
    <lineage>
        <taxon>Bacteria</taxon>
        <taxon>Bacillati</taxon>
        <taxon>Actinomycetota</taxon>
        <taxon>Actinomycetes</taxon>
        <taxon>Mycobacteriales</taxon>
        <taxon>Mycobacteriaceae</taxon>
        <taxon>Mycolicibacterium</taxon>
    </lineage>
</organism>
<dbReference type="STRING" id="710685.MycrhN_0300"/>
<dbReference type="Gene3D" id="3.40.50.150">
    <property type="entry name" value="Vaccinia Virus protein VP39"/>
    <property type="match status" value="1"/>
</dbReference>
<dbReference type="eggNOG" id="COG2242">
    <property type="taxonomic scope" value="Bacteria"/>
</dbReference>
<dbReference type="GO" id="GO:0032259">
    <property type="term" value="P:methylation"/>
    <property type="evidence" value="ECO:0007669"/>
    <property type="project" value="UniProtKB-KW"/>
</dbReference>